<name>A0A0F4ZBF5_9PEZI</name>
<feature type="compositionally biased region" description="Low complexity" evidence="5">
    <location>
        <begin position="803"/>
        <end position="821"/>
    </location>
</feature>
<dbReference type="AlphaFoldDB" id="A0A0F4ZBF5"/>
<evidence type="ECO:0000256" key="1">
    <source>
        <dbReference type="ARBA" id="ARBA00004240"/>
    </source>
</evidence>
<protein>
    <recommendedName>
        <fullName evidence="7">Sec39 domain-containing protein</fullName>
    </recommendedName>
</protein>
<proteinExistence type="predicted"/>
<keyword evidence="2" id="KW-0813">Transport</keyword>
<feature type="region of interest" description="Disordered" evidence="5">
    <location>
        <begin position="799"/>
        <end position="835"/>
    </location>
</feature>
<dbReference type="GO" id="GO:0006890">
    <property type="term" value="P:retrograde vesicle-mediated transport, Golgi to endoplasmic reticulum"/>
    <property type="evidence" value="ECO:0007669"/>
    <property type="project" value="InterPro"/>
</dbReference>
<comment type="subcellular location">
    <subcellularLocation>
        <location evidence="1">Endoplasmic reticulum</location>
    </subcellularLocation>
</comment>
<reference evidence="8 9" key="1">
    <citation type="submission" date="2015-03" db="EMBL/GenBank/DDBJ databases">
        <authorList>
            <person name="Radwan O."/>
            <person name="Al-Naeli F.A."/>
            <person name="Rendon G.A."/>
            <person name="Fields C."/>
        </authorList>
    </citation>
    <scope>NUCLEOTIDE SEQUENCE [LARGE SCALE GENOMIC DNA]</scope>
    <source>
        <strain evidence="8">CR-DP1</strain>
    </source>
</reference>
<dbReference type="Pfam" id="PF08314">
    <property type="entry name" value="Sec39"/>
    <property type="match status" value="1"/>
</dbReference>
<feature type="compositionally biased region" description="Gly residues" evidence="5">
    <location>
        <begin position="884"/>
        <end position="894"/>
    </location>
</feature>
<keyword evidence="3" id="KW-0256">Endoplasmic reticulum</keyword>
<dbReference type="GO" id="GO:0015031">
    <property type="term" value="P:protein transport"/>
    <property type="evidence" value="ECO:0007669"/>
    <property type="project" value="UniProtKB-KW"/>
</dbReference>
<comment type="caution">
    <text evidence="8">The sequence shown here is derived from an EMBL/GenBank/DDBJ whole genome shotgun (WGS) entry which is preliminary data.</text>
</comment>
<evidence type="ECO:0000313" key="8">
    <source>
        <dbReference type="EMBL" id="KKA27882.1"/>
    </source>
</evidence>
<gene>
    <name evidence="8" type="ORF">TD95_004137</name>
</gene>
<evidence type="ECO:0000256" key="3">
    <source>
        <dbReference type="ARBA" id="ARBA00022824"/>
    </source>
</evidence>
<dbReference type="InterPro" id="IPR013244">
    <property type="entry name" value="Sec39_domain"/>
</dbReference>
<accession>A0A0F4ZBF5</accession>
<dbReference type="PANTHER" id="PTHR40787">
    <property type="entry name" value="SECRETED PROTEIN"/>
    <property type="match status" value="1"/>
</dbReference>
<dbReference type="GO" id="GO:0005783">
    <property type="term" value="C:endoplasmic reticulum"/>
    <property type="evidence" value="ECO:0007669"/>
    <property type="project" value="UniProtKB-SubCell"/>
</dbReference>
<dbReference type="Proteomes" id="UP000033483">
    <property type="component" value="Unassembled WGS sequence"/>
</dbReference>
<feature type="domain" description="Sec39" evidence="7">
    <location>
        <begin position="11"/>
        <end position="774"/>
    </location>
</feature>
<keyword evidence="4" id="KW-0653">Protein transport</keyword>
<sequence length="934" mass="102087">MSSNLSNSKLVLLAIHLASSAHLDSLASLVCRHVSVLRKDLVLRILLTFLPETVPPAHYVPLLKELNSGVFGDHSAAAIDGGFLQSVTEEEAIKKVRRVHLLPLVWDEPPVDVKGDLLGLFLLRRAYRVDEEAGLLNSLPDLLVPFFDDFPQLRLWFVADVLPLIRRNFEYHPTAPAALTLAQFQALPPVECVDVLLAQTGTNPGQSLVIGRDLRGLIGPWMQGSKRWVWSDEEARDECPAFGRILEWLTAQVSKTWPTAIQVVTQWAGPKDVDLGAFGLAPTIDDTRLERLQNQYVQASLACAYLVPENTIQALRGVHEILARVSSLVGLQELPTLEDSASDPVILGAFQDPFFIVPKLSSFMRNDLLSPSNPLTSPSSTSIQLLQMLSVSAFLLTHHGIPQTIKTVGDVIFFADSHGQERIVTQFLESVAKRTSHNQEADWKKAREELLWLRSWGDGMSEKPAGVLGAVEKEFIEKEFLKSLLESTRHYSFARSIYEESSPPPLDSETLQQIVLAQAMNSYDHATNPHRMRGGLKKCDEIVQTFPHTMDKNSPEMRKLEALLKATHALSEYRLVLKQGEIFRPIMLRVHSDPVSILEKVLEQNPKSYTKLQDFLDIGFNMVNAGICQPLRSNKEQPEFDQAAKSLLASTERRVIAMCVEAALKENDFETAYSYVVNRLASASSPSTKDSYAWKAALQAGKYKRTAKSIRPTHVGTGSINPDIRHLEQRIECLSAALRIAPAAQLQEILSTFRSCEDQLAAALAAEAASEAAWDAAAETAAMPGSFGPPAHIDLRRTDSARSARSGRSLRSVSTAASGSHGSAGAGGVGSKEPEETMTLFDLSRATARMATRNFTALSGLRNGGGGSSAGGSRPMSPSVASGDGSGPADGGEGQQRARKRDQLREAAVGTLVSGVGWLLSAPVPPQKEHREEE</sequence>
<feature type="region of interest" description="Disordered" evidence="5">
    <location>
        <begin position="915"/>
        <end position="934"/>
    </location>
</feature>
<feature type="chain" id="PRO_5002482631" description="Sec39 domain-containing protein" evidence="6">
    <location>
        <begin position="21"/>
        <end position="934"/>
    </location>
</feature>
<evidence type="ECO:0000256" key="6">
    <source>
        <dbReference type="SAM" id="SignalP"/>
    </source>
</evidence>
<dbReference type="PANTHER" id="PTHR40787:SF3">
    <property type="entry name" value="PROTEIN TRANSPORT PROTEIN SEC39"/>
    <property type="match status" value="1"/>
</dbReference>
<keyword evidence="9" id="KW-1185">Reference proteome</keyword>
<feature type="signal peptide" evidence="6">
    <location>
        <begin position="1"/>
        <end position="20"/>
    </location>
</feature>
<dbReference type="OrthoDB" id="3434013at2759"/>
<evidence type="ECO:0000313" key="9">
    <source>
        <dbReference type="Proteomes" id="UP000033483"/>
    </source>
</evidence>
<evidence type="ECO:0000256" key="5">
    <source>
        <dbReference type="SAM" id="MobiDB-lite"/>
    </source>
</evidence>
<feature type="compositionally biased region" description="Low complexity" evidence="5">
    <location>
        <begin position="871"/>
        <end position="883"/>
    </location>
</feature>
<dbReference type="EMBL" id="LAEV01001540">
    <property type="protein sequence ID" value="KKA27882.1"/>
    <property type="molecule type" value="Genomic_DNA"/>
</dbReference>
<keyword evidence="6" id="KW-0732">Signal</keyword>
<evidence type="ECO:0000259" key="7">
    <source>
        <dbReference type="Pfam" id="PF08314"/>
    </source>
</evidence>
<evidence type="ECO:0000256" key="4">
    <source>
        <dbReference type="ARBA" id="ARBA00022927"/>
    </source>
</evidence>
<organism evidence="8 9">
    <name type="scientific">Thielaviopsis punctulata</name>
    <dbReference type="NCBI Taxonomy" id="72032"/>
    <lineage>
        <taxon>Eukaryota</taxon>
        <taxon>Fungi</taxon>
        <taxon>Dikarya</taxon>
        <taxon>Ascomycota</taxon>
        <taxon>Pezizomycotina</taxon>
        <taxon>Sordariomycetes</taxon>
        <taxon>Hypocreomycetidae</taxon>
        <taxon>Microascales</taxon>
        <taxon>Ceratocystidaceae</taxon>
        <taxon>Thielaviopsis</taxon>
    </lineage>
</organism>
<evidence type="ECO:0000256" key="2">
    <source>
        <dbReference type="ARBA" id="ARBA00022448"/>
    </source>
</evidence>
<feature type="region of interest" description="Disordered" evidence="5">
    <location>
        <begin position="857"/>
        <end position="908"/>
    </location>
</feature>